<dbReference type="InterPro" id="IPR025297">
    <property type="entry name" value="DUF4159"/>
</dbReference>
<organism evidence="2">
    <name type="scientific">marine sediment metagenome</name>
    <dbReference type="NCBI Taxonomy" id="412755"/>
    <lineage>
        <taxon>unclassified sequences</taxon>
        <taxon>metagenomes</taxon>
        <taxon>ecological metagenomes</taxon>
    </lineage>
</organism>
<evidence type="ECO:0000313" key="2">
    <source>
        <dbReference type="EMBL" id="KKK95727.1"/>
    </source>
</evidence>
<evidence type="ECO:0000259" key="1">
    <source>
        <dbReference type="Pfam" id="PF13709"/>
    </source>
</evidence>
<feature type="non-terminal residue" evidence="2">
    <location>
        <position position="310"/>
    </location>
</feature>
<dbReference type="AlphaFoldDB" id="A0A0F8ZPD3"/>
<dbReference type="Gene3D" id="3.40.50.12140">
    <property type="entry name" value="Domain of unknown function DUF4159"/>
    <property type="match status" value="2"/>
</dbReference>
<comment type="caution">
    <text evidence="2">The sequence shown here is derived from an EMBL/GenBank/DDBJ whole genome shotgun (WGS) entry which is preliminary data.</text>
</comment>
<feature type="domain" description="DUF4159" evidence="1">
    <location>
        <begin position="207"/>
        <end position="310"/>
    </location>
</feature>
<reference evidence="2" key="1">
    <citation type="journal article" date="2015" name="Nature">
        <title>Complex archaea that bridge the gap between prokaryotes and eukaryotes.</title>
        <authorList>
            <person name="Spang A."/>
            <person name="Saw J.H."/>
            <person name="Jorgensen S.L."/>
            <person name="Zaremba-Niedzwiedzka K."/>
            <person name="Martijn J."/>
            <person name="Lind A.E."/>
            <person name="van Eijk R."/>
            <person name="Schleper C."/>
            <person name="Guy L."/>
            <person name="Ettema T.J."/>
        </authorList>
    </citation>
    <scope>NUCLEOTIDE SEQUENCE</scope>
</reference>
<gene>
    <name evidence="2" type="ORF">LCGC14_2669890</name>
</gene>
<accession>A0A0F8ZPD3</accession>
<name>A0A0F8ZPD3_9ZZZZ</name>
<feature type="domain" description="DUF4159" evidence="1">
    <location>
        <begin position="3"/>
        <end position="171"/>
    </location>
</feature>
<sequence length="310" mass="35673">MAGHWNRNIHDLENLTGYIGQKLGRRTVWQTTSLDLPMEELRTSPILFITGHEFPEFTAEQADKLRRFVDDAGGTLLFEACCGKKEFIDGFRRFAREAWPDRPFRPLQKDHSIYSCVFPVEQTYALEGIDIGCRTGVFFSPRALSCLWELRTIPKYSKLAFQLGTNLTAYATGGDRLRDRLDVVELPDTPKKTGDRRMAEVPRGAVRIARLIHDGKYDLNPNAMTNLAAMLRDQAGIDVVARSRHLYATDKKIYDYPIVFMNGLYKFELPDEQIVALRKYLERGGFLMVNNGCGREEFRKSFRKMVKKLF</sequence>
<protein>
    <recommendedName>
        <fullName evidence="1">DUF4159 domain-containing protein</fullName>
    </recommendedName>
</protein>
<dbReference type="EMBL" id="LAZR01046786">
    <property type="protein sequence ID" value="KKK95727.1"/>
    <property type="molecule type" value="Genomic_DNA"/>
</dbReference>
<proteinExistence type="predicted"/>
<dbReference type="Pfam" id="PF13709">
    <property type="entry name" value="DUF4159"/>
    <property type="match status" value="2"/>
</dbReference>